<feature type="coiled-coil region" evidence="1">
    <location>
        <begin position="139"/>
        <end position="239"/>
    </location>
</feature>
<dbReference type="Proteomes" id="UP000694925">
    <property type="component" value="Unplaced"/>
</dbReference>
<dbReference type="GO" id="GO:0045162">
    <property type="term" value="P:clustering of voltage-gated sodium channels"/>
    <property type="evidence" value="ECO:0007669"/>
    <property type="project" value="InterPro"/>
</dbReference>
<evidence type="ECO:0000313" key="2">
    <source>
        <dbReference type="Proteomes" id="UP000694925"/>
    </source>
</evidence>
<feature type="coiled-coil region" evidence="1">
    <location>
        <begin position="27"/>
        <end position="103"/>
    </location>
</feature>
<dbReference type="GO" id="GO:0005814">
    <property type="term" value="C:centriole"/>
    <property type="evidence" value="ECO:0007669"/>
    <property type="project" value="TreeGrafter"/>
</dbReference>
<proteinExistence type="predicted"/>
<evidence type="ECO:0000313" key="3">
    <source>
        <dbReference type="RefSeq" id="XP_017890819.1"/>
    </source>
</evidence>
<keyword evidence="1" id="KW-0175">Coiled coil</keyword>
<protein>
    <submittedName>
        <fullName evidence="3">Coiled-coil domain-containing protein 18-like</fullName>
    </submittedName>
</protein>
<sequence length="630" mass="74578">MLDADHYETQKRSDKHDAIFEEQHAIVDELKRNLQLCKVEQDNIRAELETLRNENQKINDIKESFNRIHLEECGCQDVYKKELANLQERIALLETEKNSAMQLWHISLNTISALEDELKVFRKDGRGQKFYQEQANAIKGSYSEAIKILEEKLAQARDSFVRYQALYQASNEKIDNLTKENNELLEKYKSLQDKDRNNQLTIETMKQELTYAKTESNNIAKAKMELERKLTEVKAYAENVVERDKETKTKMAEAIELIESAVREKDLALHREALVLEEKARSEQRLNVIANEYDTKIQELNKTMRDEIELSTKKYVTEINELKTELKEKTMVVEKTKRELKYAEEELSKIRRDSSIKLLEYEQRAKRMELQLQMYNGEPMFNNKYDVEIQQLKEKIVILENKLGTSNDKLQKLEQQQTSSIRDQTKRGEGNNKDVMKQYSDLENQIAKTIGDKENLVSQLKSLKHDFESEIQKRHNERYSLENKIHELENNLHKATYVRENRLKDDISDEVKPYDPKDKSKFDITVESKCHCCQSVLSDHINKLQEKYDRKTRELINHVQVHQKLSKRWRDEAKSLTVKFQLRSKEFRSKINVLQKENNELNEKLVNCKQQLAQQAVQDIQRFNEPNEIR</sequence>
<feature type="coiled-coil region" evidence="1">
    <location>
        <begin position="584"/>
        <end position="618"/>
    </location>
</feature>
<keyword evidence="2" id="KW-1185">Reference proteome</keyword>
<dbReference type="GeneID" id="108631416"/>
<dbReference type="InterPro" id="IPR038911">
    <property type="entry name" value="SCLT1"/>
</dbReference>
<reference evidence="3" key="1">
    <citation type="submission" date="2025-08" db="UniProtKB">
        <authorList>
            <consortium name="RefSeq"/>
        </authorList>
    </citation>
    <scope>IDENTIFICATION</scope>
    <source>
        <tissue evidence="3">Whole body</tissue>
    </source>
</reference>
<dbReference type="PANTHER" id="PTHR35970:SF1">
    <property type="entry name" value="SODIUM CHANNEL AND CLATHRIN LINKER 1"/>
    <property type="match status" value="1"/>
</dbReference>
<accession>A0AAJ7NE38</accession>
<dbReference type="PANTHER" id="PTHR35970">
    <property type="entry name" value="SODIUM CHANNEL AND CLATHRIN LINKER 1"/>
    <property type="match status" value="1"/>
</dbReference>
<dbReference type="AlphaFoldDB" id="A0AAJ7NE38"/>
<dbReference type="RefSeq" id="XP_017890819.1">
    <property type="nucleotide sequence ID" value="XM_018035330.2"/>
</dbReference>
<dbReference type="GO" id="GO:0060271">
    <property type="term" value="P:cilium assembly"/>
    <property type="evidence" value="ECO:0007669"/>
    <property type="project" value="TreeGrafter"/>
</dbReference>
<dbReference type="KEGG" id="ccal:108631416"/>
<name>A0AAJ7NE38_9HYME</name>
<evidence type="ECO:0000256" key="1">
    <source>
        <dbReference type="SAM" id="Coils"/>
    </source>
</evidence>
<feature type="coiled-coil region" evidence="1">
    <location>
        <begin position="290"/>
        <end position="491"/>
    </location>
</feature>
<gene>
    <name evidence="3" type="primary">LOC108631416</name>
</gene>
<organism evidence="2 3">
    <name type="scientific">Ceratina calcarata</name>
    <dbReference type="NCBI Taxonomy" id="156304"/>
    <lineage>
        <taxon>Eukaryota</taxon>
        <taxon>Metazoa</taxon>
        <taxon>Ecdysozoa</taxon>
        <taxon>Arthropoda</taxon>
        <taxon>Hexapoda</taxon>
        <taxon>Insecta</taxon>
        <taxon>Pterygota</taxon>
        <taxon>Neoptera</taxon>
        <taxon>Endopterygota</taxon>
        <taxon>Hymenoptera</taxon>
        <taxon>Apocrita</taxon>
        <taxon>Aculeata</taxon>
        <taxon>Apoidea</taxon>
        <taxon>Anthophila</taxon>
        <taxon>Apidae</taxon>
        <taxon>Ceratina</taxon>
        <taxon>Zadontomerus</taxon>
    </lineage>
</organism>